<dbReference type="InterPro" id="IPR023346">
    <property type="entry name" value="Lysozyme-like_dom_sf"/>
</dbReference>
<dbReference type="KEGG" id="vg:18506248"/>
<sequence>MTFVVTRERAQWVHDMARARNGLPYAYGGAFTNDPKRSTDCSGLVLQTAAWYGGRTDWVGNRYGSTESFRLNHKIVFDLGFKRLPPGGVAALGFTPVMLVGLQHGGGGMYSHTACTLMTMDIPGGPVKVSKRGVDWESHGNRAGGIGVDLYDYARAWNDPLFHDFWYLDAKLEDSVSTGVDKAEILSRATGLSIDRARVLYPAVRDGLIQSDCTTPRRIAAWLAEIGHESVSFEYTEEIAKNGRYAPYIGRTWVQITWDYNYRDFSAWCFERGLVPTPDYFVVNYRELADTKWAGIGAAWYWTEQRPMNALVDAGDGATWRIGDITYRGLDAVTAAINGGLNGKPDRRRRFDLAMALGDQLLELISEEDDFLSALSNDEQRELLNLMRWVAAPEYGELRKLFQNEDMYRENNNRRRTAVGVALDARTFGWEDRVEKSAERGEMWAIDLVVRAARGTLAGVIRPGGNTPDPFLVNHAKQVLADVERINPEALKAYIAANGAR</sequence>
<dbReference type="Proteomes" id="UP000201360">
    <property type="component" value="Segment"/>
</dbReference>
<name>W8EG98_9CAUD</name>
<dbReference type="EMBL" id="KJ192196">
    <property type="protein sequence ID" value="AHJ86376.1"/>
    <property type="molecule type" value="Genomic_DNA"/>
</dbReference>
<gene>
    <name evidence="1" type="ORF">40AC_12</name>
</gene>
<evidence type="ECO:0000313" key="1">
    <source>
        <dbReference type="EMBL" id="AHJ86376.1"/>
    </source>
</evidence>
<evidence type="ECO:0000313" key="2">
    <source>
        <dbReference type="Proteomes" id="UP000201360"/>
    </source>
</evidence>
<dbReference type="SUPFAM" id="SSF53955">
    <property type="entry name" value="Lysozyme-like"/>
    <property type="match status" value="1"/>
</dbReference>
<protein>
    <submittedName>
        <fullName evidence="1">Lysin A</fullName>
    </submittedName>
</protein>
<reference evidence="1 2" key="1">
    <citation type="journal article" date="2014" name="Genome Announc.">
        <title>Complete genome sequences of nine mycobacteriophages.</title>
        <authorList>
            <person name="Franceschelli J.J."/>
            <person name="Suarez C.A."/>
            <person name="Teran L."/>
            <person name="Raya R.R."/>
            <person name="Morbidoni H.R."/>
        </authorList>
    </citation>
    <scope>NUCLEOTIDE SEQUENCE [LARGE SCALE GENOMIC DNA]</scope>
</reference>
<dbReference type="Gene3D" id="1.10.530.10">
    <property type="match status" value="1"/>
</dbReference>
<dbReference type="RefSeq" id="YP_009009846.1">
    <property type="nucleotide sequence ID" value="NC_023607.1"/>
</dbReference>
<dbReference type="OrthoDB" id="2438at10239"/>
<proteinExistence type="predicted"/>
<keyword evidence="2" id="KW-1185">Reference proteome</keyword>
<accession>W8EG98</accession>
<organism evidence="1 2">
    <name type="scientific">Mycobacterium phage 40AC</name>
    <dbReference type="NCBI Taxonomy" id="1458717"/>
    <lineage>
        <taxon>Viruses</taxon>
        <taxon>Duplodnaviria</taxon>
        <taxon>Heunggongvirae</taxon>
        <taxon>Uroviricota</taxon>
        <taxon>Caudoviricetes</taxon>
        <taxon>Santafevirus</taxon>
        <taxon>Santafevirus sf40AC</taxon>
    </lineage>
</organism>